<organism evidence="1 2">
    <name type="scientific">Necator americanus</name>
    <name type="common">Human hookworm</name>
    <dbReference type="NCBI Taxonomy" id="51031"/>
    <lineage>
        <taxon>Eukaryota</taxon>
        <taxon>Metazoa</taxon>
        <taxon>Ecdysozoa</taxon>
        <taxon>Nematoda</taxon>
        <taxon>Chromadorea</taxon>
        <taxon>Rhabditida</taxon>
        <taxon>Rhabditina</taxon>
        <taxon>Rhabditomorpha</taxon>
        <taxon>Strongyloidea</taxon>
        <taxon>Ancylostomatidae</taxon>
        <taxon>Bunostominae</taxon>
        <taxon>Necator</taxon>
    </lineage>
</organism>
<evidence type="ECO:0000313" key="2">
    <source>
        <dbReference type="Proteomes" id="UP001303046"/>
    </source>
</evidence>
<evidence type="ECO:0000313" key="1">
    <source>
        <dbReference type="EMBL" id="KAK6749875.1"/>
    </source>
</evidence>
<protein>
    <submittedName>
        <fullName evidence="1">Uncharacterized protein</fullName>
    </submittedName>
</protein>
<dbReference type="EMBL" id="JAVFWL010000004">
    <property type="protein sequence ID" value="KAK6749875.1"/>
    <property type="molecule type" value="Genomic_DNA"/>
</dbReference>
<proteinExistence type="predicted"/>
<reference evidence="1 2" key="1">
    <citation type="submission" date="2023-08" db="EMBL/GenBank/DDBJ databases">
        <title>A Necator americanus chromosomal reference genome.</title>
        <authorList>
            <person name="Ilik V."/>
            <person name="Petrzelkova K.J."/>
            <person name="Pardy F."/>
            <person name="Fuh T."/>
            <person name="Niatou-Singa F.S."/>
            <person name="Gouil Q."/>
            <person name="Baker L."/>
            <person name="Ritchie M.E."/>
            <person name="Jex A.R."/>
            <person name="Gazzola D."/>
            <person name="Li H."/>
            <person name="Toshio Fujiwara R."/>
            <person name="Zhan B."/>
            <person name="Aroian R.V."/>
            <person name="Pafco B."/>
            <person name="Schwarz E.M."/>
        </authorList>
    </citation>
    <scope>NUCLEOTIDE SEQUENCE [LARGE SCALE GENOMIC DNA]</scope>
    <source>
        <strain evidence="1 2">Aroian</strain>
        <tissue evidence="1">Whole animal</tissue>
    </source>
</reference>
<sequence length="141" mass="16486">MSHPDKNFENTEQELPQKVFELDGLGILPEEAQGDENVQRYFEEYSKLILIENNIESPFPLKENVIQLENSYLVAIRILAAVILGKRPLMQFQTKAVVLRSCEQICQRRNRKDLSYSRPLLRLESITCHMQGYGNYRRKSL</sequence>
<gene>
    <name evidence="1" type="primary">Necator_chrIV.g15389</name>
    <name evidence="1" type="ORF">RB195_002094</name>
</gene>
<comment type="caution">
    <text evidence="1">The sequence shown here is derived from an EMBL/GenBank/DDBJ whole genome shotgun (WGS) entry which is preliminary data.</text>
</comment>
<keyword evidence="2" id="KW-1185">Reference proteome</keyword>
<accession>A0ABR1DHV5</accession>
<name>A0ABR1DHV5_NECAM</name>
<dbReference type="Proteomes" id="UP001303046">
    <property type="component" value="Unassembled WGS sequence"/>
</dbReference>